<comment type="caution">
    <text evidence="3">The sequence shown here is derived from an EMBL/GenBank/DDBJ whole genome shotgun (WGS) entry which is preliminary data.</text>
</comment>
<dbReference type="SUPFAM" id="SSF55048">
    <property type="entry name" value="Probable ACP-binding domain of malonyl-CoA ACP transacylase"/>
    <property type="match status" value="1"/>
</dbReference>
<dbReference type="SUPFAM" id="SSF52151">
    <property type="entry name" value="FabD/lysophospholipase-like"/>
    <property type="match status" value="1"/>
</dbReference>
<name>A0A7C9W5E4_9PSEU</name>
<reference evidence="3 4" key="1">
    <citation type="submission" date="2020-03" db="EMBL/GenBank/DDBJ databases">
        <title>Isolation and identification of active actinomycetes.</title>
        <authorList>
            <person name="Sun X."/>
        </authorList>
    </citation>
    <scope>NUCLEOTIDE SEQUENCE [LARGE SCALE GENOMIC DNA]</scope>
    <source>
        <strain evidence="3 4">NEAU-D13</strain>
    </source>
</reference>
<dbReference type="InterPro" id="IPR029069">
    <property type="entry name" value="HotDog_dom_sf"/>
</dbReference>
<dbReference type="Proteomes" id="UP000481360">
    <property type="component" value="Unassembled WGS sequence"/>
</dbReference>
<dbReference type="Pfam" id="PF07977">
    <property type="entry name" value="FabA"/>
    <property type="match status" value="2"/>
</dbReference>
<keyword evidence="4" id="KW-1185">Reference proteome</keyword>
<dbReference type="InterPro" id="IPR052568">
    <property type="entry name" value="PKS-FAS_Synthase"/>
</dbReference>
<dbReference type="InterPro" id="IPR014043">
    <property type="entry name" value="Acyl_transferase_dom"/>
</dbReference>
<dbReference type="PANTHER" id="PTHR43074">
    <property type="entry name" value="OMEGA-3 POLYUNSATURATED FATTY ACID SYNTHASE PFAB-RELATED"/>
    <property type="match status" value="1"/>
</dbReference>
<feature type="region of interest" description="Disordered" evidence="1">
    <location>
        <begin position="1"/>
        <end position="106"/>
    </location>
</feature>
<dbReference type="PANTHER" id="PTHR43074:SF1">
    <property type="entry name" value="BETA-KETOACYL SYNTHASE FAMILY PROTEIN-RELATED"/>
    <property type="match status" value="1"/>
</dbReference>
<dbReference type="Gene3D" id="3.40.47.10">
    <property type="match status" value="1"/>
</dbReference>
<dbReference type="GO" id="GO:0016746">
    <property type="term" value="F:acyltransferase activity"/>
    <property type="evidence" value="ECO:0007669"/>
    <property type="project" value="InterPro"/>
</dbReference>
<organism evidence="3 4">
    <name type="scientific">Lentzea alba</name>
    <dbReference type="NCBI Taxonomy" id="2714351"/>
    <lineage>
        <taxon>Bacteria</taxon>
        <taxon>Bacillati</taxon>
        <taxon>Actinomycetota</taxon>
        <taxon>Actinomycetes</taxon>
        <taxon>Pseudonocardiales</taxon>
        <taxon>Pseudonocardiaceae</taxon>
        <taxon>Lentzea</taxon>
    </lineage>
</organism>
<sequence length="1570" mass="172022">MTAASSGAEVDGLADVYGAAEDSEAPAADTNRGTPPAAMDGEASPATRLPEPGKTSPTTPNREPGETSTTTRALEPAEAFPTTRAPEPRKTPTATPNRQPGRNQAGGCVVGRLGDLTGDVQRASVLAALVKVALCLHRAELPAAPETLTLDDSPFRLPGEPVPWLRRDHNRPRTAAISAIGHHGPHGWHAAHIVLSGVSERAREVEIDWRNAGPLLLPLRADDGPGLASRAGDLLDQLRSGADPHRLTRSDQGELTAVLVAADTAGLERELEAARRDLPNLDGEWSTPSGSYCTTRPIGPEGKVAFVYPGAFTTYPGAGRDLFRLFPGLLAQFEDHEEHPAQRFKLDALYPMATHHMDRTELMRHESELIENIPAVLATGTNLAVLTTQLLRDVLGVKPHGAFGYSLGESSMLFATRVWAESARDDTALMATPLFRDQLCGRKEFVRQAWELPDDTTDKKVWSTHVLLAAAPEVQDAIAELDRVWVTHINTPGEVVIAGDPEQCAEVIARTGGKAARAPANHVMHCPLIHPVLDGLTELNSYPLGQPELDVELLSAYNYDRIGAPDQQELAEHIAGTLCGTIDFVRLVETAHDRGFRYFVEVGPGATCTRWIGETLTDRPHVAVSVDRRGASAGVAIAAALARLVSHGLPIDLSVLSGSDSGDQATGRLTVPVVCGAESVVQQVRKAAEAVVQQEETADPVPVAEHDGVDEIVIDGDPFVHLEPKPIEVTARRIPRPVKSPVRTLVTTVAQAHRAALRAHDAVQQRMLDQLIPQERDQAIWSEADLLEFATGSVAKVFGPRFAEVDGFAYRVRLPAPPYLFVSRVTELKAKTGRFEPSAITTEYDVPADAWYLVDGVAPTAVTVEAGQCDLMLISYLGIDFETRGQRVYRLLDSTLVFHGGFPRAGQTLRYEINIDRFVRNGDTLLFFFNYQCFADDELILSLHDACAGFFTADELDDSLGVVTSEADRKRREAMTRTWFKPLERTDRTSLSTTDLDLLADGKPAKVFGERWNQSADGCNPSIRLPHGRLRMIDEITRIDRLGGPRGLGALSAVTNLDPDGWYFACHFTGDPVLAGSLVAEGGVQLLQVYAMYLGLHLVLPDAEFQPVPGLRTTIKVRGQITPGTPAIRYEAEIIEITMLPRPTLVADLVIYDGDKPIISIHDFGIRLCEKPGTPYRPGPGGVPPFFGRRNHTGEQAFVNELHLAHAAKGDLDVTMGPEFEIYRNLRAPYIPNGDFRFVDRVMQLSGTRRKLVPGATMDSEYDAPPEAWYFHENPAGDVPNCVLMETSLQAAIFLGYYLGATLDFPDTELSIRNLDGRATLVRDLDLRGKTIRHHSEMLSSQSVKGVVLQNFRYELSADGEVFYTGESLFGYFTDDALSNQVGLDNGTYVPPWLDQQSNVDSRRLQLDDSWFTEAPALGDGHLRLVNEVDIVTDGGEHGKGYVRGTRTISPDDWYFDCHFHRDPVMPGSLGVEAIIQGLQVFIRETGLAEGIPRPVFTTARDVEMAWRYRGQILRTDPAMTFDLHVREVRRQDDSVIVIADASLWRTPGLRIYELTGLAVEVRPGEEDFR</sequence>
<gene>
    <name evidence="3" type="ORF">G7043_32955</name>
</gene>
<dbReference type="EMBL" id="JAAMPJ010000010">
    <property type="protein sequence ID" value="NGY63740.1"/>
    <property type="molecule type" value="Genomic_DNA"/>
</dbReference>
<dbReference type="Gene3D" id="3.40.366.10">
    <property type="entry name" value="Malonyl-Coenzyme A Acyl Carrier Protein, domain 2"/>
    <property type="match status" value="2"/>
</dbReference>
<dbReference type="SMART" id="SM00827">
    <property type="entry name" value="PKS_AT"/>
    <property type="match status" value="1"/>
</dbReference>
<proteinExistence type="predicted"/>
<dbReference type="InterPro" id="IPR016039">
    <property type="entry name" value="Thiolase-like"/>
</dbReference>
<evidence type="ECO:0000259" key="2">
    <source>
        <dbReference type="SMART" id="SM00827"/>
    </source>
</evidence>
<dbReference type="Gene3D" id="3.30.70.3290">
    <property type="match status" value="1"/>
</dbReference>
<dbReference type="InterPro" id="IPR016036">
    <property type="entry name" value="Malonyl_transacylase_ACP-bd"/>
</dbReference>
<feature type="domain" description="Malonyl-CoA:ACP transacylase (MAT)" evidence="2">
    <location>
        <begin position="307"/>
        <end position="631"/>
    </location>
</feature>
<accession>A0A7C9W5E4</accession>
<dbReference type="InterPro" id="IPR001227">
    <property type="entry name" value="Ac_transferase_dom_sf"/>
</dbReference>
<protein>
    <recommendedName>
        <fullName evidence="2">Malonyl-CoA:ACP transacylase (MAT) domain-containing protein</fullName>
    </recommendedName>
</protein>
<dbReference type="InterPro" id="IPR013114">
    <property type="entry name" value="FabA_FabZ"/>
</dbReference>
<dbReference type="Gene3D" id="3.10.129.10">
    <property type="entry name" value="Hotdog Thioesterase"/>
    <property type="match status" value="4"/>
</dbReference>
<evidence type="ECO:0000256" key="1">
    <source>
        <dbReference type="SAM" id="MobiDB-lite"/>
    </source>
</evidence>
<evidence type="ECO:0000313" key="3">
    <source>
        <dbReference type="EMBL" id="NGY63740.1"/>
    </source>
</evidence>
<feature type="compositionally biased region" description="Polar residues" evidence="1">
    <location>
        <begin position="55"/>
        <end position="72"/>
    </location>
</feature>
<feature type="compositionally biased region" description="Polar residues" evidence="1">
    <location>
        <begin position="92"/>
        <end position="102"/>
    </location>
</feature>
<evidence type="ECO:0000313" key="4">
    <source>
        <dbReference type="Proteomes" id="UP000481360"/>
    </source>
</evidence>
<dbReference type="InterPro" id="IPR016035">
    <property type="entry name" value="Acyl_Trfase/lysoPLipase"/>
</dbReference>
<dbReference type="SUPFAM" id="SSF54637">
    <property type="entry name" value="Thioesterase/thiol ester dehydrase-isomerase"/>
    <property type="match status" value="4"/>
</dbReference>